<name>A0ABN3FTL5_9ACTN</name>
<feature type="domain" description="YegS/DAGK C-terminal" evidence="1">
    <location>
        <begin position="2"/>
        <end position="91"/>
    </location>
</feature>
<keyword evidence="3" id="KW-1185">Reference proteome</keyword>
<dbReference type="SUPFAM" id="SSF111331">
    <property type="entry name" value="NAD kinase/diacylglycerol kinase-like"/>
    <property type="match status" value="1"/>
</dbReference>
<evidence type="ECO:0000313" key="3">
    <source>
        <dbReference type="Proteomes" id="UP001501444"/>
    </source>
</evidence>
<gene>
    <name evidence="2" type="ORF">GCM10010170_018320</name>
</gene>
<dbReference type="InterPro" id="IPR016064">
    <property type="entry name" value="NAD/diacylglycerol_kinase_sf"/>
</dbReference>
<evidence type="ECO:0000313" key="2">
    <source>
        <dbReference type="EMBL" id="GAA2337328.1"/>
    </source>
</evidence>
<evidence type="ECO:0000259" key="1">
    <source>
        <dbReference type="Pfam" id="PF19279"/>
    </source>
</evidence>
<dbReference type="Gene3D" id="2.60.200.40">
    <property type="match status" value="1"/>
</dbReference>
<dbReference type="Pfam" id="PF19279">
    <property type="entry name" value="YegS_C"/>
    <property type="match status" value="1"/>
</dbReference>
<organism evidence="2 3">
    <name type="scientific">Dactylosporangium salmoneum</name>
    <dbReference type="NCBI Taxonomy" id="53361"/>
    <lineage>
        <taxon>Bacteria</taxon>
        <taxon>Bacillati</taxon>
        <taxon>Actinomycetota</taxon>
        <taxon>Actinomycetes</taxon>
        <taxon>Micromonosporales</taxon>
        <taxon>Micromonosporaceae</taxon>
        <taxon>Dactylosporangium</taxon>
    </lineage>
</organism>
<accession>A0ABN3FTL5</accession>
<proteinExistence type="predicted"/>
<comment type="caution">
    <text evidence="2">The sequence shown here is derived from an EMBL/GenBank/DDBJ whole genome shotgun (WGS) entry which is preliminary data.</text>
</comment>
<protein>
    <recommendedName>
        <fullName evidence="1">YegS/DAGK C-terminal domain-containing protein</fullName>
    </recommendedName>
</protein>
<dbReference type="InterPro" id="IPR045540">
    <property type="entry name" value="YegS/DAGK_C"/>
</dbReference>
<dbReference type="EMBL" id="BAAARV010000016">
    <property type="protein sequence ID" value="GAA2337328.1"/>
    <property type="molecule type" value="Genomic_DNA"/>
</dbReference>
<sequence length="96" mass="10289">MGGIKAFDDASPFDGRLEVGVATARNALQWGRTLGRMATGRTEKSPFVRMGSARKVYAEFDEPVLVELDGGARKKLKRLEAEAVPAAVTLAVPASR</sequence>
<dbReference type="Proteomes" id="UP001501444">
    <property type="component" value="Unassembled WGS sequence"/>
</dbReference>
<reference evidence="2 3" key="1">
    <citation type="journal article" date="2019" name="Int. J. Syst. Evol. Microbiol.">
        <title>The Global Catalogue of Microorganisms (GCM) 10K type strain sequencing project: providing services to taxonomists for standard genome sequencing and annotation.</title>
        <authorList>
            <consortium name="The Broad Institute Genomics Platform"/>
            <consortium name="The Broad Institute Genome Sequencing Center for Infectious Disease"/>
            <person name="Wu L."/>
            <person name="Ma J."/>
        </authorList>
    </citation>
    <scope>NUCLEOTIDE SEQUENCE [LARGE SCALE GENOMIC DNA]</scope>
    <source>
        <strain evidence="2 3">JCM 3272</strain>
    </source>
</reference>